<dbReference type="GeneID" id="20661657"/>
<reference evidence="1 2" key="1">
    <citation type="journal article" date="2006" name="Science">
        <title>Phytophthora genome sequences uncover evolutionary origins and mechanisms of pathogenesis.</title>
        <authorList>
            <person name="Tyler B.M."/>
            <person name="Tripathy S."/>
            <person name="Zhang X."/>
            <person name="Dehal P."/>
            <person name="Jiang R.H."/>
            <person name="Aerts A."/>
            <person name="Arredondo F.D."/>
            <person name="Baxter L."/>
            <person name="Bensasson D."/>
            <person name="Beynon J.L."/>
            <person name="Chapman J."/>
            <person name="Damasceno C.M."/>
            <person name="Dorrance A.E."/>
            <person name="Dou D."/>
            <person name="Dickerman A.W."/>
            <person name="Dubchak I.L."/>
            <person name="Garbelotto M."/>
            <person name="Gijzen M."/>
            <person name="Gordon S.G."/>
            <person name="Govers F."/>
            <person name="Grunwald N.J."/>
            <person name="Huang W."/>
            <person name="Ivors K.L."/>
            <person name="Jones R.W."/>
            <person name="Kamoun S."/>
            <person name="Krampis K."/>
            <person name="Lamour K.H."/>
            <person name="Lee M.K."/>
            <person name="McDonald W.H."/>
            <person name="Medina M."/>
            <person name="Meijer H.J."/>
            <person name="Nordberg E.K."/>
            <person name="Maclean D.J."/>
            <person name="Ospina-Giraldo M.D."/>
            <person name="Morris P.F."/>
            <person name="Phuntumart V."/>
            <person name="Putnam N.H."/>
            <person name="Rash S."/>
            <person name="Rose J.K."/>
            <person name="Sakihama Y."/>
            <person name="Salamov A.A."/>
            <person name="Savidor A."/>
            <person name="Scheuring C.F."/>
            <person name="Smith B.M."/>
            <person name="Sobral B.W."/>
            <person name="Terry A."/>
            <person name="Torto-Alalibo T.A."/>
            <person name="Win J."/>
            <person name="Xu Z."/>
            <person name="Zhang H."/>
            <person name="Grigoriev I.V."/>
            <person name="Rokhsar D.S."/>
            <person name="Boore J.L."/>
        </authorList>
    </citation>
    <scope>NUCLEOTIDE SEQUENCE [LARGE SCALE GENOMIC DNA]</scope>
    <source>
        <strain evidence="1 2">P6497</strain>
    </source>
</reference>
<organism evidence="1 2">
    <name type="scientific">Phytophthora sojae (strain P6497)</name>
    <name type="common">Soybean stem and root rot agent</name>
    <name type="synonym">Phytophthora megasperma f. sp. glycines</name>
    <dbReference type="NCBI Taxonomy" id="1094619"/>
    <lineage>
        <taxon>Eukaryota</taxon>
        <taxon>Sar</taxon>
        <taxon>Stramenopiles</taxon>
        <taxon>Oomycota</taxon>
        <taxon>Peronosporomycetes</taxon>
        <taxon>Peronosporales</taxon>
        <taxon>Peronosporaceae</taxon>
        <taxon>Phytophthora</taxon>
    </lineage>
</organism>
<sequence length="49" mass="5097">MSFNTSSICRLIHSACNRPSLAAMNSAAVLDCATTDCLVDPQATGAPNR</sequence>
<dbReference type="RefSeq" id="XP_009537941.1">
    <property type="nucleotide sequence ID" value="XM_009539646.1"/>
</dbReference>
<name>G5ACZ0_PHYSP</name>
<dbReference type="EMBL" id="JH159164">
    <property type="protein sequence ID" value="EGZ06044.1"/>
    <property type="molecule type" value="Genomic_DNA"/>
</dbReference>
<gene>
    <name evidence="1" type="ORF">PHYSODRAFT_531783</name>
</gene>
<dbReference type="KEGG" id="psoj:PHYSODRAFT_531783"/>
<protein>
    <submittedName>
        <fullName evidence="1">Uncharacterized protein</fullName>
    </submittedName>
</protein>
<dbReference type="AlphaFoldDB" id="G5ACZ0"/>
<keyword evidence="2" id="KW-1185">Reference proteome</keyword>
<evidence type="ECO:0000313" key="1">
    <source>
        <dbReference type="EMBL" id="EGZ06044.1"/>
    </source>
</evidence>
<accession>G5ACZ0</accession>
<evidence type="ECO:0000313" key="2">
    <source>
        <dbReference type="Proteomes" id="UP000002640"/>
    </source>
</evidence>
<dbReference type="InParanoid" id="G5ACZ0"/>
<dbReference type="Proteomes" id="UP000002640">
    <property type="component" value="Unassembled WGS sequence"/>
</dbReference>
<proteinExistence type="predicted"/>